<dbReference type="EMBL" id="CAMXCT010003053">
    <property type="protein sequence ID" value="CAI4002150.1"/>
    <property type="molecule type" value="Genomic_DNA"/>
</dbReference>
<comment type="subcellular location">
    <subcellularLocation>
        <location evidence="1 11">Endoplasmic reticulum membrane</location>
        <topology evidence="1 11">Multi-pass membrane protein</topology>
    </subcellularLocation>
</comment>
<dbReference type="Pfam" id="PF04188">
    <property type="entry name" value="Mannosyl_trans2"/>
    <property type="match status" value="1"/>
</dbReference>
<proteinExistence type="inferred from homology"/>
<evidence type="ECO:0000256" key="3">
    <source>
        <dbReference type="ARBA" id="ARBA00008698"/>
    </source>
</evidence>
<evidence type="ECO:0000313" key="13">
    <source>
        <dbReference type="EMBL" id="CAL1155525.1"/>
    </source>
</evidence>
<dbReference type="AlphaFoldDB" id="A0A9P1D2N3"/>
<dbReference type="GO" id="GO:0031501">
    <property type="term" value="C:mannosyltransferase complex"/>
    <property type="evidence" value="ECO:0007669"/>
    <property type="project" value="TreeGrafter"/>
</dbReference>
<protein>
    <recommendedName>
        <fullName evidence="11">GPI mannosyltransferase 2</fullName>
        <ecNumber evidence="11">2.4.1.-</ecNumber>
    </recommendedName>
</protein>
<evidence type="ECO:0000256" key="5">
    <source>
        <dbReference type="ARBA" id="ARBA00022676"/>
    </source>
</evidence>
<reference evidence="12" key="1">
    <citation type="submission" date="2022-10" db="EMBL/GenBank/DDBJ databases">
        <authorList>
            <person name="Chen Y."/>
            <person name="Dougan E. K."/>
            <person name="Chan C."/>
            <person name="Rhodes N."/>
            <person name="Thang M."/>
        </authorList>
    </citation>
    <scope>NUCLEOTIDE SEQUENCE</scope>
</reference>
<evidence type="ECO:0000313" key="14">
    <source>
        <dbReference type="Proteomes" id="UP001152797"/>
    </source>
</evidence>
<dbReference type="EC" id="2.4.1.-" evidence="11"/>
<dbReference type="GO" id="GO:0000009">
    <property type="term" value="F:alpha-1,6-mannosyltransferase activity"/>
    <property type="evidence" value="ECO:0007669"/>
    <property type="project" value="InterPro"/>
</dbReference>
<evidence type="ECO:0000313" key="12">
    <source>
        <dbReference type="EMBL" id="CAI4002150.1"/>
    </source>
</evidence>
<dbReference type="EMBL" id="CAMXCT030003053">
    <property type="protein sequence ID" value="CAL4789462.1"/>
    <property type="molecule type" value="Genomic_DNA"/>
</dbReference>
<accession>A0A9P1D2N3</accession>
<dbReference type="Proteomes" id="UP001152797">
    <property type="component" value="Unassembled WGS sequence"/>
</dbReference>
<keyword evidence="4 11" id="KW-0337">GPI-anchor biosynthesis</keyword>
<keyword evidence="14" id="KW-1185">Reference proteome</keyword>
<comment type="caution">
    <text evidence="12">The sequence shown here is derived from an EMBL/GenBank/DDBJ whole genome shotgun (WGS) entry which is preliminary data.</text>
</comment>
<feature type="transmembrane region" description="Helical" evidence="11">
    <location>
        <begin position="436"/>
        <end position="455"/>
    </location>
</feature>
<reference evidence="13" key="2">
    <citation type="submission" date="2024-04" db="EMBL/GenBank/DDBJ databases">
        <authorList>
            <person name="Chen Y."/>
            <person name="Shah S."/>
            <person name="Dougan E. K."/>
            <person name="Thang M."/>
            <person name="Chan C."/>
        </authorList>
    </citation>
    <scope>NUCLEOTIDE SEQUENCE [LARGE SCALE GENOMIC DNA]</scope>
</reference>
<evidence type="ECO:0000256" key="1">
    <source>
        <dbReference type="ARBA" id="ARBA00004477"/>
    </source>
</evidence>
<feature type="transmembrane region" description="Helical" evidence="11">
    <location>
        <begin position="324"/>
        <end position="345"/>
    </location>
</feature>
<keyword evidence="6 11" id="KW-0808">Transferase</keyword>
<feature type="transmembrane region" description="Helical" evidence="11">
    <location>
        <begin position="243"/>
        <end position="266"/>
    </location>
</feature>
<keyword evidence="8 11" id="KW-0256">Endoplasmic reticulum</keyword>
<comment type="pathway">
    <text evidence="2 11">Glycolipid biosynthesis; glycosylphosphatidylinositol-anchor biosynthesis.</text>
</comment>
<dbReference type="GO" id="GO:0006506">
    <property type="term" value="P:GPI anchor biosynthetic process"/>
    <property type="evidence" value="ECO:0007669"/>
    <property type="project" value="UniProtKB-KW"/>
</dbReference>
<dbReference type="OrthoDB" id="10252502at2759"/>
<dbReference type="EMBL" id="CAMXCT020003053">
    <property type="protein sequence ID" value="CAL1155525.1"/>
    <property type="molecule type" value="Genomic_DNA"/>
</dbReference>
<evidence type="ECO:0000256" key="6">
    <source>
        <dbReference type="ARBA" id="ARBA00022679"/>
    </source>
</evidence>
<evidence type="ECO:0000256" key="7">
    <source>
        <dbReference type="ARBA" id="ARBA00022692"/>
    </source>
</evidence>
<keyword evidence="5 11" id="KW-0328">Glycosyltransferase</keyword>
<dbReference type="InterPro" id="IPR007315">
    <property type="entry name" value="PIG-V/Gpi18"/>
</dbReference>
<dbReference type="GO" id="GO:0005789">
    <property type="term" value="C:endoplasmic reticulum membrane"/>
    <property type="evidence" value="ECO:0007669"/>
    <property type="project" value="UniProtKB-SubCell"/>
</dbReference>
<organism evidence="12">
    <name type="scientific">Cladocopium goreaui</name>
    <dbReference type="NCBI Taxonomy" id="2562237"/>
    <lineage>
        <taxon>Eukaryota</taxon>
        <taxon>Sar</taxon>
        <taxon>Alveolata</taxon>
        <taxon>Dinophyceae</taxon>
        <taxon>Suessiales</taxon>
        <taxon>Symbiodiniaceae</taxon>
        <taxon>Cladocopium</taxon>
    </lineage>
</organism>
<name>A0A9P1D2N3_9DINO</name>
<comment type="function">
    <text evidence="11">Mannosyltransferase involved in glycosylphosphatidylinositol-anchor biosynthesis.</text>
</comment>
<comment type="similarity">
    <text evidence="3 11">Belongs to the PIGV family.</text>
</comment>
<feature type="transmembrane region" description="Helical" evidence="11">
    <location>
        <begin position="114"/>
        <end position="138"/>
    </location>
</feature>
<dbReference type="PANTHER" id="PTHR12468">
    <property type="entry name" value="GPI MANNOSYLTRANSFERASE 2"/>
    <property type="match status" value="1"/>
</dbReference>
<evidence type="ECO:0000256" key="8">
    <source>
        <dbReference type="ARBA" id="ARBA00022824"/>
    </source>
</evidence>
<gene>
    <name evidence="12" type="ORF">C1SCF055_LOCUS28122</name>
</gene>
<evidence type="ECO:0000256" key="9">
    <source>
        <dbReference type="ARBA" id="ARBA00022989"/>
    </source>
</evidence>
<sequence>MWSPRSPVRGKARKFWTADTKIAFLAVLSRIVILTFSVLLDRAIPDHNPDASVARPPDALALPPQLLAFTRWDAAHFLQLAHFGYQEEKDFAFFPFLPLAINGLARVLHVQLSWGFSLLLSGLLITNGCFVLSAWLLFRLGLAVLKDQILAFNAARVFCLSPANIFFSTIYTESPFAACTFGALLLLHMDRFYFSAVLFAIGSGLRSNGLVNIGFLACHVLVSTLKQIRQANSASFKPWNRAALRLMVGVIVVFSPFIAFQTFAVWKACDRDGQQTVCDKGQEQCAVSAEPPSWCQYSIPSAYSHIQAKYWQGGFLRYWQLKQIPNFLLAFPALSLTAAGVFYLFMDFVKELQREADKKGSKQSTYLTCVLVLHVALVRCPLFPHAVHWGFLAVYVFFFANVQISTRLLASACPVFHWFLASLVFDRSQYFRQKLLQLYIGLYNLLGVSMHVNFLPWT</sequence>
<dbReference type="GO" id="GO:0004376">
    <property type="term" value="F:GPI mannosyltransferase activity"/>
    <property type="evidence" value="ECO:0007669"/>
    <property type="project" value="InterPro"/>
</dbReference>
<keyword evidence="7 11" id="KW-0812">Transmembrane</keyword>
<feature type="transmembrane region" description="Helical" evidence="11">
    <location>
        <begin position="366"/>
        <end position="398"/>
    </location>
</feature>
<keyword evidence="9 11" id="KW-1133">Transmembrane helix</keyword>
<feature type="transmembrane region" description="Helical" evidence="11">
    <location>
        <begin position="404"/>
        <end position="424"/>
    </location>
</feature>
<evidence type="ECO:0000256" key="4">
    <source>
        <dbReference type="ARBA" id="ARBA00022502"/>
    </source>
</evidence>
<feature type="transmembrane region" description="Helical" evidence="11">
    <location>
        <begin position="192"/>
        <end position="222"/>
    </location>
</feature>
<dbReference type="PANTHER" id="PTHR12468:SF2">
    <property type="entry name" value="GPI MANNOSYLTRANSFERASE 2"/>
    <property type="match status" value="1"/>
</dbReference>
<feature type="transmembrane region" description="Helical" evidence="11">
    <location>
        <begin position="21"/>
        <end position="40"/>
    </location>
</feature>
<evidence type="ECO:0000256" key="2">
    <source>
        <dbReference type="ARBA" id="ARBA00004687"/>
    </source>
</evidence>
<evidence type="ECO:0000256" key="10">
    <source>
        <dbReference type="ARBA" id="ARBA00023136"/>
    </source>
</evidence>
<keyword evidence="10 11" id="KW-0472">Membrane</keyword>
<evidence type="ECO:0000256" key="11">
    <source>
        <dbReference type="RuleBase" id="RU363112"/>
    </source>
</evidence>